<sequence length="97" mass="10411">MSPSAVKHYLQARGMAPMSDLVNRFGCDAEALRGVLDFWVRKGRVRELAPMQSACGSGCSGCSGSSCTTPALRAVYVWIDEPAAPRRIIALESHLTA</sequence>
<reference evidence="2 3" key="1">
    <citation type="submission" date="2017-01" db="EMBL/GenBank/DDBJ databases">
        <title>Draft sequence of Acidihalobacter ferrooxidans strain DSM 14175 (strain V8).</title>
        <authorList>
            <person name="Khaleque H.N."/>
            <person name="Ramsay J.P."/>
            <person name="Murphy R.J.T."/>
            <person name="Kaksonen A.H."/>
            <person name="Boxall N.J."/>
            <person name="Watkin E.L.J."/>
        </authorList>
    </citation>
    <scope>NUCLEOTIDE SEQUENCE [LARGE SCALE GENOMIC DNA]</scope>
    <source>
        <strain evidence="2 3">V8</strain>
    </source>
</reference>
<protein>
    <recommendedName>
        <fullName evidence="1">Transcriptional regulator HTH-type FeoC domain-containing protein</fullName>
    </recommendedName>
</protein>
<dbReference type="InterPro" id="IPR015102">
    <property type="entry name" value="Tscrpt_reg_HTH_FeoC"/>
</dbReference>
<name>A0A1P8UIR6_9GAMM</name>
<accession>A0A1P8UIR6</accession>
<dbReference type="STRING" id="1765967.BW247_11895"/>
<feature type="domain" description="Transcriptional regulator HTH-type FeoC" evidence="1">
    <location>
        <begin position="5"/>
        <end position="65"/>
    </location>
</feature>
<evidence type="ECO:0000313" key="2">
    <source>
        <dbReference type="EMBL" id="APZ43707.1"/>
    </source>
</evidence>
<dbReference type="InterPro" id="IPR036390">
    <property type="entry name" value="WH_DNA-bd_sf"/>
</dbReference>
<gene>
    <name evidence="2" type="ORF">BW247_11895</name>
</gene>
<evidence type="ECO:0000259" key="1">
    <source>
        <dbReference type="Pfam" id="PF09012"/>
    </source>
</evidence>
<keyword evidence="3" id="KW-1185">Reference proteome</keyword>
<organism evidence="2 3">
    <name type="scientific">Acidihalobacter ferrooxydans</name>
    <dbReference type="NCBI Taxonomy" id="1765967"/>
    <lineage>
        <taxon>Bacteria</taxon>
        <taxon>Pseudomonadati</taxon>
        <taxon>Pseudomonadota</taxon>
        <taxon>Gammaproteobacteria</taxon>
        <taxon>Chromatiales</taxon>
        <taxon>Ectothiorhodospiraceae</taxon>
        <taxon>Acidihalobacter</taxon>
    </lineage>
</organism>
<dbReference type="EMBL" id="CP019434">
    <property type="protein sequence ID" value="APZ43707.1"/>
    <property type="molecule type" value="Genomic_DNA"/>
</dbReference>
<dbReference type="RefSeq" id="WP_076837343.1">
    <property type="nucleotide sequence ID" value="NZ_CP019434.1"/>
</dbReference>
<proteinExistence type="predicted"/>
<dbReference type="SUPFAM" id="SSF46785">
    <property type="entry name" value="Winged helix' DNA-binding domain"/>
    <property type="match status" value="1"/>
</dbReference>
<dbReference type="Gene3D" id="1.10.10.10">
    <property type="entry name" value="Winged helix-like DNA-binding domain superfamily/Winged helix DNA-binding domain"/>
    <property type="match status" value="1"/>
</dbReference>
<dbReference type="KEGG" id="afy:BW247_11895"/>
<dbReference type="AlphaFoldDB" id="A0A1P8UIR6"/>
<dbReference type="InterPro" id="IPR036388">
    <property type="entry name" value="WH-like_DNA-bd_sf"/>
</dbReference>
<dbReference type="OrthoDB" id="467062at2"/>
<dbReference type="Pfam" id="PF09012">
    <property type="entry name" value="FeoC"/>
    <property type="match status" value="1"/>
</dbReference>
<evidence type="ECO:0000313" key="3">
    <source>
        <dbReference type="Proteomes" id="UP000243807"/>
    </source>
</evidence>
<dbReference type="Proteomes" id="UP000243807">
    <property type="component" value="Chromosome"/>
</dbReference>